<dbReference type="EMBL" id="SACL01000003">
    <property type="protein sequence ID" value="RVT96977.1"/>
    <property type="molecule type" value="Genomic_DNA"/>
</dbReference>
<proteinExistence type="predicted"/>
<dbReference type="SUPFAM" id="SSF55729">
    <property type="entry name" value="Acyl-CoA N-acyltransferases (Nat)"/>
    <property type="match status" value="1"/>
</dbReference>
<feature type="domain" description="N-acetyltransferase" evidence="1">
    <location>
        <begin position="91"/>
        <end position="219"/>
    </location>
</feature>
<keyword evidence="2" id="KW-0808">Transferase</keyword>
<reference evidence="2 3" key="1">
    <citation type="submission" date="2019-01" db="EMBL/GenBank/DDBJ databases">
        <authorList>
            <person name="Chen W.-M."/>
        </authorList>
    </citation>
    <scope>NUCLEOTIDE SEQUENCE [LARGE SCALE GENOMIC DNA]</scope>
    <source>
        <strain evidence="2 3">CCP-6</strain>
    </source>
</reference>
<dbReference type="InterPro" id="IPR013653">
    <property type="entry name" value="GCN5-like_dom"/>
</dbReference>
<gene>
    <name evidence="2" type="ORF">EOD42_11320</name>
</gene>
<dbReference type="AlphaFoldDB" id="A0A437MH57"/>
<evidence type="ECO:0000259" key="1">
    <source>
        <dbReference type="PROSITE" id="PS51186"/>
    </source>
</evidence>
<dbReference type="OrthoDB" id="9797456at2"/>
<accession>A0A437MH57</accession>
<dbReference type="GO" id="GO:0016747">
    <property type="term" value="F:acyltransferase activity, transferring groups other than amino-acyl groups"/>
    <property type="evidence" value="ECO:0007669"/>
    <property type="project" value="InterPro"/>
</dbReference>
<dbReference type="Proteomes" id="UP000282957">
    <property type="component" value="Unassembled WGS sequence"/>
</dbReference>
<dbReference type="CDD" id="cd04301">
    <property type="entry name" value="NAT_SF"/>
    <property type="match status" value="1"/>
</dbReference>
<keyword evidence="3" id="KW-1185">Reference proteome</keyword>
<name>A0A437MH57_9PROT</name>
<dbReference type="InterPro" id="IPR000182">
    <property type="entry name" value="GNAT_dom"/>
</dbReference>
<dbReference type="RefSeq" id="WP_127787624.1">
    <property type="nucleotide sequence ID" value="NZ_SACL01000003.1"/>
</dbReference>
<dbReference type="Pfam" id="PF08445">
    <property type="entry name" value="FR47"/>
    <property type="match status" value="1"/>
</dbReference>
<evidence type="ECO:0000313" key="3">
    <source>
        <dbReference type="Proteomes" id="UP000282957"/>
    </source>
</evidence>
<dbReference type="InterPro" id="IPR016181">
    <property type="entry name" value="Acyl_CoA_acyltransferase"/>
</dbReference>
<comment type="caution">
    <text evidence="2">The sequence shown here is derived from an EMBL/GenBank/DDBJ whole genome shotgun (WGS) entry which is preliminary data.</text>
</comment>
<dbReference type="PROSITE" id="PS51186">
    <property type="entry name" value="GNAT"/>
    <property type="match status" value="1"/>
</dbReference>
<dbReference type="Gene3D" id="3.40.630.30">
    <property type="match status" value="1"/>
</dbReference>
<evidence type="ECO:0000313" key="2">
    <source>
        <dbReference type="EMBL" id="RVT96977.1"/>
    </source>
</evidence>
<protein>
    <submittedName>
        <fullName evidence="2">GNAT family N-acetyltransferase</fullName>
    </submittedName>
</protein>
<organism evidence="2 3">
    <name type="scientific">Rhodovarius crocodyli</name>
    <dbReference type="NCBI Taxonomy" id="1979269"/>
    <lineage>
        <taxon>Bacteria</taxon>
        <taxon>Pseudomonadati</taxon>
        <taxon>Pseudomonadota</taxon>
        <taxon>Alphaproteobacteria</taxon>
        <taxon>Acetobacterales</taxon>
        <taxon>Roseomonadaceae</taxon>
        <taxon>Rhodovarius</taxon>
    </lineage>
</organism>
<sequence length="219" mass="22997">MMMLDRPIWAALTGPQAHLAQGDARAWRFDPAVLPFAAGDAAALAALPAPGEAIMLFETAPPDCPAGLVEEARAEGVQMVATRPVAAPADPRIEPLGPAEVAEMVALADLTKPGPIGPRCLELGGFWGIRLGGRIAAMAGERLRLPGHAEVSGVCTHPDHRGQGLAGLLTRHVAALIQARGETPFLHAYAGNTGAIGVYERLGFAIARRMQGRVYRRPT</sequence>